<organism evidence="2 3">
    <name type="scientific">Streptomyces lavendofoliae</name>
    <dbReference type="NCBI Taxonomy" id="67314"/>
    <lineage>
        <taxon>Bacteria</taxon>
        <taxon>Bacillati</taxon>
        <taxon>Actinomycetota</taxon>
        <taxon>Actinomycetes</taxon>
        <taxon>Kitasatosporales</taxon>
        <taxon>Streptomycetaceae</taxon>
        <taxon>Streptomyces</taxon>
    </lineage>
</organism>
<dbReference type="RefSeq" id="WP_229890827.1">
    <property type="nucleotide sequence ID" value="NZ_BMTP01000004.1"/>
</dbReference>
<sequence>MASVRTVSAAGSVVAAGCLIAAVALLGGDVLPDPDRNRGPDRGGDREGGGRLPERSLPSRIAPPRATPPRAIPSGSAPPGPPVYAVWAGPGCATGTTYREGGRVENGDAAWYTVASGGFRDGGCDGRFTALPMSGSPDRDGTGTATWTWPVGDAYTRCALAVFVPKGPRDTDVAGDPTVYRVLADADDPTSTYAAFGVLQTAHRGTLVQVGTYPVRSSTFTVRLTDRGRDWGARSRLGAHHAASQLRLTCRE</sequence>
<gene>
    <name evidence="2" type="ORF">GCM10010274_19740</name>
</gene>
<feature type="compositionally biased region" description="Basic and acidic residues" evidence="1">
    <location>
        <begin position="33"/>
        <end position="54"/>
    </location>
</feature>
<feature type="compositionally biased region" description="Pro residues" evidence="1">
    <location>
        <begin position="65"/>
        <end position="78"/>
    </location>
</feature>
<dbReference type="EMBL" id="BMTP01000004">
    <property type="protein sequence ID" value="GGU32756.1"/>
    <property type="molecule type" value="Genomic_DNA"/>
</dbReference>
<keyword evidence="3" id="KW-1185">Reference proteome</keyword>
<dbReference type="Proteomes" id="UP000636661">
    <property type="component" value="Unassembled WGS sequence"/>
</dbReference>
<dbReference type="AlphaFoldDB" id="A0A918M359"/>
<protein>
    <recommendedName>
        <fullName evidence="4">Adhesin</fullName>
    </recommendedName>
</protein>
<reference evidence="2" key="2">
    <citation type="submission" date="2020-09" db="EMBL/GenBank/DDBJ databases">
        <authorList>
            <person name="Sun Q."/>
            <person name="Ohkuma M."/>
        </authorList>
    </citation>
    <scope>NUCLEOTIDE SEQUENCE</scope>
    <source>
        <strain evidence="2">JCM 4391</strain>
    </source>
</reference>
<feature type="region of interest" description="Disordered" evidence="1">
    <location>
        <begin position="30"/>
        <end position="78"/>
    </location>
</feature>
<reference evidence="2" key="1">
    <citation type="journal article" date="2014" name="Int. J. Syst. Evol. Microbiol.">
        <title>Complete genome sequence of Corynebacterium casei LMG S-19264T (=DSM 44701T), isolated from a smear-ripened cheese.</title>
        <authorList>
            <consortium name="US DOE Joint Genome Institute (JGI-PGF)"/>
            <person name="Walter F."/>
            <person name="Albersmeier A."/>
            <person name="Kalinowski J."/>
            <person name="Ruckert C."/>
        </authorList>
    </citation>
    <scope>NUCLEOTIDE SEQUENCE</scope>
    <source>
        <strain evidence="2">JCM 4391</strain>
    </source>
</reference>
<evidence type="ECO:0008006" key="4">
    <source>
        <dbReference type="Google" id="ProtNLM"/>
    </source>
</evidence>
<name>A0A918M359_9ACTN</name>
<proteinExistence type="predicted"/>
<evidence type="ECO:0000313" key="3">
    <source>
        <dbReference type="Proteomes" id="UP000636661"/>
    </source>
</evidence>
<accession>A0A918M359</accession>
<comment type="caution">
    <text evidence="2">The sequence shown here is derived from an EMBL/GenBank/DDBJ whole genome shotgun (WGS) entry which is preliminary data.</text>
</comment>
<evidence type="ECO:0000256" key="1">
    <source>
        <dbReference type="SAM" id="MobiDB-lite"/>
    </source>
</evidence>
<dbReference type="PROSITE" id="PS51257">
    <property type="entry name" value="PROKAR_LIPOPROTEIN"/>
    <property type="match status" value="1"/>
</dbReference>
<evidence type="ECO:0000313" key="2">
    <source>
        <dbReference type="EMBL" id="GGU32756.1"/>
    </source>
</evidence>